<dbReference type="CDD" id="cd22285">
    <property type="entry name" value="HD_XLF_N"/>
    <property type="match status" value="1"/>
</dbReference>
<dbReference type="Pfam" id="PF09302">
    <property type="entry name" value="XLF"/>
    <property type="match status" value="1"/>
</dbReference>
<evidence type="ECO:0000256" key="1">
    <source>
        <dbReference type="ARBA" id="ARBA00004123"/>
    </source>
</evidence>
<evidence type="ECO:0000256" key="6">
    <source>
        <dbReference type="ARBA" id="ARBA00025747"/>
    </source>
</evidence>
<keyword evidence="11" id="KW-1185">Reference proteome</keyword>
<evidence type="ECO:0000313" key="10">
    <source>
        <dbReference type="EMBL" id="KAK9702564.1"/>
    </source>
</evidence>
<evidence type="ECO:0000256" key="5">
    <source>
        <dbReference type="ARBA" id="ARBA00023242"/>
    </source>
</evidence>
<comment type="subcellular location">
    <subcellularLocation>
        <location evidence="1">Nucleus</location>
    </subcellularLocation>
</comment>
<name>A0ABR2VUA7_9FUNG</name>
<evidence type="ECO:0000256" key="7">
    <source>
        <dbReference type="ARBA" id="ARBA00044529"/>
    </source>
</evidence>
<evidence type="ECO:0000256" key="4">
    <source>
        <dbReference type="ARBA" id="ARBA00023204"/>
    </source>
</evidence>
<dbReference type="Gene3D" id="2.170.210.10">
    <property type="entry name" value="DNA double-strand break repair and VJ recombination XRCC4, N-terminal"/>
    <property type="match status" value="1"/>
</dbReference>
<evidence type="ECO:0000313" key="11">
    <source>
        <dbReference type="Proteomes" id="UP001479436"/>
    </source>
</evidence>
<dbReference type="PANTHER" id="PTHR32235">
    <property type="entry name" value="NON-HOMOLOGOUS END-JOINING FACTOR 1"/>
    <property type="match status" value="1"/>
</dbReference>
<protein>
    <recommendedName>
        <fullName evidence="7">Non-homologous end-joining factor 1</fullName>
    </recommendedName>
</protein>
<feature type="region of interest" description="Disordered" evidence="8">
    <location>
        <begin position="164"/>
        <end position="186"/>
    </location>
</feature>
<dbReference type="PANTHER" id="PTHR32235:SF1">
    <property type="entry name" value="NON-HOMOLOGOUS END-JOINING FACTOR 1"/>
    <property type="match status" value="1"/>
</dbReference>
<comment type="similarity">
    <text evidence="6">Belongs to the XRCC4-XLF family. XLF subfamily.</text>
</comment>
<evidence type="ECO:0000256" key="3">
    <source>
        <dbReference type="ARBA" id="ARBA00023125"/>
    </source>
</evidence>
<dbReference type="EMBL" id="JASJQH010007715">
    <property type="protein sequence ID" value="KAK9702564.1"/>
    <property type="molecule type" value="Genomic_DNA"/>
</dbReference>
<feature type="domain" description="XLF-like N-terminal" evidence="9">
    <location>
        <begin position="11"/>
        <end position="129"/>
    </location>
</feature>
<keyword evidence="2" id="KW-0227">DNA damage</keyword>
<dbReference type="InterPro" id="IPR038051">
    <property type="entry name" value="XRCC4-like_N_sf"/>
</dbReference>
<dbReference type="InterPro" id="IPR052287">
    <property type="entry name" value="NHEJ_factor"/>
</dbReference>
<evidence type="ECO:0000259" key="9">
    <source>
        <dbReference type="Pfam" id="PF09302"/>
    </source>
</evidence>
<dbReference type="InterPro" id="IPR015381">
    <property type="entry name" value="XLF-like_N"/>
</dbReference>
<sequence length="283" mass="33046">MCTQDAFHSLPWRLFKFLDKSELTTYLLVKLLVCDLKYQIQVVNLKTQQVWEETLEDKNILERGKQYKSHVELDTPIKRTSFLKLLKDLINPDKPGLVCSLNEDSNQLSLEFSAKMNRFVVLSWIFDCQVLPRKESSALIYEQFILPTLLLAEEREERLQPQIKEIEDGTSNNEENSTDDQLSSSSKSEYHLLKNAFDMKPMNGYKVGTQTDFKLKLGILPNTDSPKIVIRTPSQPRAHTPDNTTLDKRVEDSAKQEIIRRRELEKRLIKEHDTPKKKRKRLI</sequence>
<accession>A0ABR2VUA7</accession>
<gene>
    <name evidence="10" type="ORF">K7432_011195</name>
</gene>
<organism evidence="10 11">
    <name type="scientific">Basidiobolus ranarum</name>
    <dbReference type="NCBI Taxonomy" id="34480"/>
    <lineage>
        <taxon>Eukaryota</taxon>
        <taxon>Fungi</taxon>
        <taxon>Fungi incertae sedis</taxon>
        <taxon>Zoopagomycota</taxon>
        <taxon>Entomophthoromycotina</taxon>
        <taxon>Basidiobolomycetes</taxon>
        <taxon>Basidiobolales</taxon>
        <taxon>Basidiobolaceae</taxon>
        <taxon>Basidiobolus</taxon>
    </lineage>
</organism>
<keyword evidence="3" id="KW-0238">DNA-binding</keyword>
<reference evidence="10 11" key="1">
    <citation type="submission" date="2023-04" db="EMBL/GenBank/DDBJ databases">
        <title>Genome of Basidiobolus ranarum AG-B5.</title>
        <authorList>
            <person name="Stajich J.E."/>
            <person name="Carter-House D."/>
            <person name="Gryganskyi A."/>
        </authorList>
    </citation>
    <scope>NUCLEOTIDE SEQUENCE [LARGE SCALE GENOMIC DNA]</scope>
    <source>
        <strain evidence="10 11">AG-B5</strain>
    </source>
</reference>
<proteinExistence type="inferred from homology"/>
<keyword evidence="5" id="KW-0539">Nucleus</keyword>
<evidence type="ECO:0000256" key="8">
    <source>
        <dbReference type="SAM" id="MobiDB-lite"/>
    </source>
</evidence>
<feature type="compositionally biased region" description="Polar residues" evidence="8">
    <location>
        <begin position="169"/>
        <end position="182"/>
    </location>
</feature>
<comment type="caution">
    <text evidence="10">The sequence shown here is derived from an EMBL/GenBank/DDBJ whole genome shotgun (WGS) entry which is preliminary data.</text>
</comment>
<keyword evidence="4" id="KW-0234">DNA repair</keyword>
<dbReference type="Proteomes" id="UP001479436">
    <property type="component" value="Unassembled WGS sequence"/>
</dbReference>
<evidence type="ECO:0000256" key="2">
    <source>
        <dbReference type="ARBA" id="ARBA00022763"/>
    </source>
</evidence>